<proteinExistence type="inferred from homology"/>
<accession>A0A235BQS9</accession>
<feature type="active site" evidence="4">
    <location>
        <position position="24"/>
    </location>
</feature>
<comment type="caution">
    <text evidence="7">The sequence shown here is derived from an EMBL/GenBank/DDBJ whole genome shotgun (WGS) entry which is preliminary data.</text>
</comment>
<dbReference type="Proteomes" id="UP000215559">
    <property type="component" value="Unassembled WGS sequence"/>
</dbReference>
<evidence type="ECO:0000256" key="5">
    <source>
        <dbReference type="RuleBase" id="RU004168"/>
    </source>
</evidence>
<dbReference type="InterPro" id="IPR001792">
    <property type="entry name" value="Acylphosphatase-like_dom"/>
</dbReference>
<comment type="catalytic activity">
    <reaction evidence="3 4">
        <text>an acyl phosphate + H2O = a carboxylate + phosphate + H(+)</text>
        <dbReference type="Rhea" id="RHEA:14965"/>
        <dbReference type="ChEBI" id="CHEBI:15377"/>
        <dbReference type="ChEBI" id="CHEBI:15378"/>
        <dbReference type="ChEBI" id="CHEBI:29067"/>
        <dbReference type="ChEBI" id="CHEBI:43474"/>
        <dbReference type="ChEBI" id="CHEBI:59918"/>
        <dbReference type="EC" id="3.6.1.7"/>
    </reaction>
</comment>
<sequence length="103" mass="11968">MEKKGSLSRIHAFVSGRVQGVFYRMFVVREATSRGLCGVVRNLDDGRVEVVAEGDREKLKNLVEKLRAGPRSALVREVTEEWEPYQHEFDDFHIDYWSAQLNR</sequence>
<name>A0A235BQS9_UNCW3</name>
<organism evidence="7 8">
    <name type="scientific">candidate division WOR-3 bacterium JGI_Cruoil_03_51_56</name>
    <dbReference type="NCBI Taxonomy" id="1973747"/>
    <lineage>
        <taxon>Bacteria</taxon>
        <taxon>Bacteria division WOR-3</taxon>
    </lineage>
</organism>
<gene>
    <name evidence="7" type="ORF">CH330_08230</name>
</gene>
<evidence type="ECO:0000256" key="3">
    <source>
        <dbReference type="ARBA" id="ARBA00047645"/>
    </source>
</evidence>
<comment type="similarity">
    <text evidence="1 5">Belongs to the acylphosphatase family.</text>
</comment>
<reference evidence="7 8" key="1">
    <citation type="submission" date="2017-07" db="EMBL/GenBank/DDBJ databases">
        <title>Recovery of genomes from metagenomes via a dereplication, aggregation, and scoring strategy.</title>
        <authorList>
            <person name="Sieber C.M."/>
            <person name="Probst A.J."/>
            <person name="Sharrar A."/>
            <person name="Thomas B.C."/>
            <person name="Hess M."/>
            <person name="Tringe S.G."/>
            <person name="Banfield J.F."/>
        </authorList>
    </citation>
    <scope>NUCLEOTIDE SEQUENCE [LARGE SCALE GENOMIC DNA]</scope>
    <source>
        <strain evidence="7">JGI_Cruoil_03_51_56</strain>
    </source>
</reference>
<dbReference type="PANTHER" id="PTHR47268">
    <property type="entry name" value="ACYLPHOSPHATASE"/>
    <property type="match status" value="1"/>
</dbReference>
<dbReference type="InterPro" id="IPR020456">
    <property type="entry name" value="Acylphosphatase"/>
</dbReference>
<protein>
    <recommendedName>
        <fullName evidence="2 4">acylphosphatase</fullName>
        <ecNumber evidence="2 4">3.6.1.7</ecNumber>
    </recommendedName>
</protein>
<dbReference type="EMBL" id="NOZP01000150">
    <property type="protein sequence ID" value="OYD14584.1"/>
    <property type="molecule type" value="Genomic_DNA"/>
</dbReference>
<dbReference type="PROSITE" id="PS51160">
    <property type="entry name" value="ACYLPHOSPHATASE_3"/>
    <property type="match status" value="1"/>
</dbReference>
<dbReference type="PANTHER" id="PTHR47268:SF4">
    <property type="entry name" value="ACYLPHOSPHATASE"/>
    <property type="match status" value="1"/>
</dbReference>
<dbReference type="AlphaFoldDB" id="A0A235BQS9"/>
<evidence type="ECO:0000256" key="1">
    <source>
        <dbReference type="ARBA" id="ARBA00005614"/>
    </source>
</evidence>
<feature type="active site" evidence="4">
    <location>
        <position position="42"/>
    </location>
</feature>
<evidence type="ECO:0000256" key="4">
    <source>
        <dbReference type="PROSITE-ProRule" id="PRU00520"/>
    </source>
</evidence>
<keyword evidence="4" id="KW-0378">Hydrolase</keyword>
<evidence type="ECO:0000313" key="8">
    <source>
        <dbReference type="Proteomes" id="UP000215559"/>
    </source>
</evidence>
<dbReference type="EC" id="3.6.1.7" evidence="2 4"/>
<dbReference type="GO" id="GO:0003998">
    <property type="term" value="F:acylphosphatase activity"/>
    <property type="evidence" value="ECO:0007669"/>
    <property type="project" value="UniProtKB-EC"/>
</dbReference>
<dbReference type="InterPro" id="IPR036046">
    <property type="entry name" value="Acylphosphatase-like_dom_sf"/>
</dbReference>
<dbReference type="Pfam" id="PF00708">
    <property type="entry name" value="Acylphosphatase"/>
    <property type="match status" value="1"/>
</dbReference>
<dbReference type="SUPFAM" id="SSF54975">
    <property type="entry name" value="Acylphosphatase/BLUF domain-like"/>
    <property type="match status" value="1"/>
</dbReference>
<feature type="domain" description="Acylphosphatase-like" evidence="6">
    <location>
        <begin position="9"/>
        <end position="96"/>
    </location>
</feature>
<evidence type="ECO:0000256" key="2">
    <source>
        <dbReference type="ARBA" id="ARBA00012150"/>
    </source>
</evidence>
<evidence type="ECO:0000259" key="6">
    <source>
        <dbReference type="PROSITE" id="PS51160"/>
    </source>
</evidence>
<evidence type="ECO:0000313" key="7">
    <source>
        <dbReference type="EMBL" id="OYD14584.1"/>
    </source>
</evidence>
<dbReference type="Gene3D" id="3.30.70.100">
    <property type="match status" value="1"/>
</dbReference>